<reference evidence="6 7" key="1">
    <citation type="submission" date="2022-06" db="EMBL/GenBank/DDBJ databases">
        <title>Sequencing the genomes of 1000 actinobacteria strains.</title>
        <authorList>
            <person name="Klenk H.-P."/>
        </authorList>
    </citation>
    <scope>NUCLEOTIDE SEQUENCE [LARGE SCALE GENOMIC DNA]</scope>
    <source>
        <strain evidence="6 7">DSM 41656</strain>
    </source>
</reference>
<keyword evidence="7" id="KW-1185">Reference proteome</keyword>
<feature type="domain" description="PIN" evidence="5">
    <location>
        <begin position="29"/>
        <end position="130"/>
    </location>
</feature>
<evidence type="ECO:0000256" key="3">
    <source>
        <dbReference type="ARBA" id="ARBA00022801"/>
    </source>
</evidence>
<name>A0ABT1IQ10_9ACTN</name>
<gene>
    <name evidence="6" type="ORF">FHR36_000296</name>
</gene>
<dbReference type="RefSeq" id="WP_253793032.1">
    <property type="nucleotide sequence ID" value="NZ_JAMZDX010000001.1"/>
</dbReference>
<evidence type="ECO:0000313" key="6">
    <source>
        <dbReference type="EMBL" id="MCP2307204.1"/>
    </source>
</evidence>
<evidence type="ECO:0000313" key="7">
    <source>
        <dbReference type="Proteomes" id="UP001206483"/>
    </source>
</evidence>
<protein>
    <submittedName>
        <fullName evidence="6">Nucleic acid-binding protein</fullName>
    </submittedName>
</protein>
<dbReference type="Pfam" id="PF01850">
    <property type="entry name" value="PIN"/>
    <property type="match status" value="1"/>
</dbReference>
<dbReference type="InterPro" id="IPR029060">
    <property type="entry name" value="PIN-like_dom_sf"/>
</dbReference>
<comment type="caution">
    <text evidence="6">The sequence shown here is derived from an EMBL/GenBank/DDBJ whole genome shotgun (WGS) entry which is preliminary data.</text>
</comment>
<dbReference type="InterPro" id="IPR002716">
    <property type="entry name" value="PIN_dom"/>
</dbReference>
<organism evidence="6 7">
    <name type="scientific">Kitasatospora paracochleata</name>
    <dbReference type="NCBI Taxonomy" id="58354"/>
    <lineage>
        <taxon>Bacteria</taxon>
        <taxon>Bacillati</taxon>
        <taxon>Actinomycetota</taxon>
        <taxon>Actinomycetes</taxon>
        <taxon>Kitasatosporales</taxon>
        <taxon>Streptomycetaceae</taxon>
        <taxon>Kitasatospora</taxon>
    </lineage>
</organism>
<dbReference type="EMBL" id="JAMZDX010000001">
    <property type="protein sequence ID" value="MCP2307204.1"/>
    <property type="molecule type" value="Genomic_DNA"/>
</dbReference>
<keyword evidence="1" id="KW-0540">Nuclease</keyword>
<keyword evidence="3" id="KW-0378">Hydrolase</keyword>
<dbReference type="Gene3D" id="3.40.50.1010">
    <property type="entry name" value="5'-nuclease"/>
    <property type="match status" value="1"/>
</dbReference>
<accession>A0ABT1IQ10</accession>
<sequence length="154" mass="16354">MGGGPVVSKRLKAKVRQGGTLALDAQGFSLHIDYDERLKALVELAERDGARVVLSALTPLEVQRSGRAAQRREFLLSRFDVVPVGDRIVETAGALLRESGLDGHECLVDAVVVATAASGLAPVRLVTSDRSHIPLLCKAAEKLPGEPSVKLIVV</sequence>
<keyword evidence="4" id="KW-0460">Magnesium</keyword>
<evidence type="ECO:0000256" key="4">
    <source>
        <dbReference type="ARBA" id="ARBA00022842"/>
    </source>
</evidence>
<dbReference type="Proteomes" id="UP001206483">
    <property type="component" value="Unassembled WGS sequence"/>
</dbReference>
<evidence type="ECO:0000259" key="5">
    <source>
        <dbReference type="Pfam" id="PF01850"/>
    </source>
</evidence>
<evidence type="ECO:0000256" key="2">
    <source>
        <dbReference type="ARBA" id="ARBA00022723"/>
    </source>
</evidence>
<dbReference type="SUPFAM" id="SSF88723">
    <property type="entry name" value="PIN domain-like"/>
    <property type="match status" value="1"/>
</dbReference>
<evidence type="ECO:0000256" key="1">
    <source>
        <dbReference type="ARBA" id="ARBA00022722"/>
    </source>
</evidence>
<keyword evidence="2" id="KW-0479">Metal-binding</keyword>
<proteinExistence type="predicted"/>